<name>A0A3B0Y1F2_9ZZZZ</name>
<protein>
    <submittedName>
        <fullName evidence="1">Uncharacterized protein</fullName>
    </submittedName>
</protein>
<organism evidence="1">
    <name type="scientific">hydrothermal vent metagenome</name>
    <dbReference type="NCBI Taxonomy" id="652676"/>
    <lineage>
        <taxon>unclassified sequences</taxon>
        <taxon>metagenomes</taxon>
        <taxon>ecological metagenomes</taxon>
    </lineage>
</organism>
<evidence type="ECO:0000313" key="1">
    <source>
        <dbReference type="EMBL" id="VAW74468.1"/>
    </source>
</evidence>
<dbReference type="EMBL" id="UOFK01000059">
    <property type="protein sequence ID" value="VAW74468.1"/>
    <property type="molecule type" value="Genomic_DNA"/>
</dbReference>
<gene>
    <name evidence="1" type="ORF">MNBD_GAMMA13-101</name>
</gene>
<reference evidence="1" key="1">
    <citation type="submission" date="2018-06" db="EMBL/GenBank/DDBJ databases">
        <authorList>
            <person name="Zhirakovskaya E."/>
        </authorList>
    </citation>
    <scope>NUCLEOTIDE SEQUENCE</scope>
</reference>
<sequence length="96" mass="10718">MEVYARVGEVKGGQLQKLKSDILKLALIGKNLGEGWRKNLCFASDEAAKYAQGESWVAEAARVFEVEVHVMHLSSEQENKVIAAQRRQRMVNCSAI</sequence>
<accession>A0A3B0Y1F2</accession>
<proteinExistence type="predicted"/>
<dbReference type="AlphaFoldDB" id="A0A3B0Y1F2"/>